<feature type="compositionally biased region" description="Basic residues" evidence="1">
    <location>
        <begin position="297"/>
        <end position="307"/>
    </location>
</feature>
<organism evidence="2 3">
    <name type="scientific">Antribacter soli</name>
    <dbReference type="NCBI Taxonomy" id="2910976"/>
    <lineage>
        <taxon>Bacteria</taxon>
        <taxon>Bacillati</taxon>
        <taxon>Actinomycetota</taxon>
        <taxon>Actinomycetes</taxon>
        <taxon>Micrococcales</taxon>
        <taxon>Promicromonosporaceae</taxon>
        <taxon>Antribacter</taxon>
    </lineage>
</organism>
<proteinExistence type="predicted"/>
<dbReference type="EMBL" id="JAKGSG010000025">
    <property type="protein sequence ID" value="MCF4120916.1"/>
    <property type="molecule type" value="Genomic_DNA"/>
</dbReference>
<name>A0AA41U6X6_9MICO</name>
<gene>
    <name evidence="2" type="ORF">L1785_07975</name>
</gene>
<dbReference type="Proteomes" id="UP001165405">
    <property type="component" value="Unassembled WGS sequence"/>
</dbReference>
<keyword evidence="3" id="KW-1185">Reference proteome</keyword>
<accession>A0AA41U6X6</accession>
<feature type="compositionally biased region" description="Basic and acidic residues" evidence="1">
    <location>
        <begin position="258"/>
        <end position="277"/>
    </location>
</feature>
<dbReference type="AlphaFoldDB" id="A0AA41U6X6"/>
<evidence type="ECO:0000313" key="2">
    <source>
        <dbReference type="EMBL" id="MCF4120916.1"/>
    </source>
</evidence>
<dbReference type="Gene3D" id="1.10.287.1490">
    <property type="match status" value="1"/>
</dbReference>
<feature type="region of interest" description="Disordered" evidence="1">
    <location>
        <begin position="184"/>
        <end position="221"/>
    </location>
</feature>
<feature type="compositionally biased region" description="Acidic residues" evidence="1">
    <location>
        <begin position="281"/>
        <end position="290"/>
    </location>
</feature>
<reference evidence="2" key="1">
    <citation type="submission" date="2022-01" db="EMBL/GenBank/DDBJ databases">
        <title>Antribacter sp. nov., isolated from Guizhou of China.</title>
        <authorList>
            <person name="Chengliang C."/>
            <person name="Ya Z."/>
        </authorList>
    </citation>
    <scope>NUCLEOTIDE SEQUENCE</scope>
    <source>
        <strain evidence="2">KLBMP 9083</strain>
    </source>
</reference>
<dbReference type="RefSeq" id="WP_236088683.1">
    <property type="nucleotide sequence ID" value="NZ_JAKGSG010000025.1"/>
</dbReference>
<protein>
    <submittedName>
        <fullName evidence="2">Uncharacterized protein</fullName>
    </submittedName>
</protein>
<evidence type="ECO:0000313" key="3">
    <source>
        <dbReference type="Proteomes" id="UP001165405"/>
    </source>
</evidence>
<feature type="region of interest" description="Disordered" evidence="1">
    <location>
        <begin position="258"/>
        <end position="307"/>
    </location>
</feature>
<dbReference type="SUPFAM" id="SSF57997">
    <property type="entry name" value="Tropomyosin"/>
    <property type="match status" value="1"/>
</dbReference>
<evidence type="ECO:0000256" key="1">
    <source>
        <dbReference type="SAM" id="MobiDB-lite"/>
    </source>
</evidence>
<comment type="caution">
    <text evidence="2">The sequence shown here is derived from an EMBL/GenBank/DDBJ whole genome shotgun (WGS) entry which is preliminary data.</text>
</comment>
<feature type="compositionally biased region" description="Basic and acidic residues" evidence="1">
    <location>
        <begin position="184"/>
        <end position="195"/>
    </location>
</feature>
<sequence>MSAQERADVDALVDALYTGPLDDFVAARDAVVKRVAGSGDRVGAERVKKLTKPTVAAWVANHVAREQPKELEALASIGDELRAATADRDRGRIKALDRLRRERTEALVGALREAGEVDGRPVSASVLDRLAETLTAAVMDADAAAAVRAGRLSQALQYVGFGVVDEGGEPADVVALRTEVAGGERAKGGAAKGDDADGGDGLAAAEREVEEASAEVDRLESRHDDARKRLREAIDAVGQREDEVARLEAEIERLVAERDAARESLDDAHAAEDKARTELSAAEDELDDAEERAAEARKRRREARRKG</sequence>